<accession>A0A940SUR5</accession>
<dbReference type="AlphaFoldDB" id="A0A940SUR5"/>
<sequence>MATLEKIEFIKIPKVRIIGRQVSHSMEAGVENPVPALWEDSFDDGSVEKLKKLPLVIEGCTIGWMGDFDGSILSI</sequence>
<name>A0A940SUR5_9ENTE</name>
<reference evidence="1" key="1">
    <citation type="submission" date="2020-12" db="EMBL/GenBank/DDBJ databases">
        <title>Vagococcus allomyrinae sp. nov. and Enterococcus lavae sp. nov., isolated from the larvae of Allomyrina dichotoma.</title>
        <authorList>
            <person name="Lee S.D."/>
        </authorList>
    </citation>
    <scope>NUCLEOTIDE SEQUENCE</scope>
    <source>
        <strain evidence="1">BWB3-3</strain>
    </source>
</reference>
<comment type="caution">
    <text evidence="1">The sequence shown here is derived from an EMBL/GenBank/DDBJ whole genome shotgun (WGS) entry which is preliminary data.</text>
</comment>
<evidence type="ECO:0000313" key="1">
    <source>
        <dbReference type="EMBL" id="MBP1040316.1"/>
    </source>
</evidence>
<gene>
    <name evidence="1" type="ORF">I6N95_04740</name>
</gene>
<evidence type="ECO:0000313" key="2">
    <source>
        <dbReference type="Proteomes" id="UP000674938"/>
    </source>
</evidence>
<proteinExistence type="predicted"/>
<protein>
    <submittedName>
        <fullName evidence="1">Uncharacterized protein</fullName>
    </submittedName>
</protein>
<dbReference type="Proteomes" id="UP000674938">
    <property type="component" value="Unassembled WGS sequence"/>
</dbReference>
<dbReference type="RefSeq" id="WP_209525208.1">
    <property type="nucleotide sequence ID" value="NZ_JAEEGA010000002.1"/>
</dbReference>
<dbReference type="EMBL" id="JAEEGA010000002">
    <property type="protein sequence ID" value="MBP1040316.1"/>
    <property type="molecule type" value="Genomic_DNA"/>
</dbReference>
<keyword evidence="2" id="KW-1185">Reference proteome</keyword>
<organism evidence="1 2">
    <name type="scientific">Vagococcus allomyrinae</name>
    <dbReference type="NCBI Taxonomy" id="2794353"/>
    <lineage>
        <taxon>Bacteria</taxon>
        <taxon>Bacillati</taxon>
        <taxon>Bacillota</taxon>
        <taxon>Bacilli</taxon>
        <taxon>Lactobacillales</taxon>
        <taxon>Enterococcaceae</taxon>
        <taxon>Vagococcus</taxon>
    </lineage>
</organism>